<keyword evidence="4" id="KW-0653">Protein transport</keyword>
<feature type="coiled-coil region" evidence="8">
    <location>
        <begin position="311"/>
        <end position="373"/>
    </location>
</feature>
<dbReference type="Gene3D" id="6.10.140.1350">
    <property type="match status" value="1"/>
</dbReference>
<dbReference type="GO" id="GO:0051028">
    <property type="term" value="P:mRNA transport"/>
    <property type="evidence" value="ECO:0007669"/>
    <property type="project" value="UniProtKB-KW"/>
</dbReference>
<evidence type="ECO:0000256" key="4">
    <source>
        <dbReference type="ARBA" id="ARBA00022927"/>
    </source>
</evidence>
<evidence type="ECO:0000256" key="3">
    <source>
        <dbReference type="ARBA" id="ARBA00022816"/>
    </source>
</evidence>
<evidence type="ECO:0000256" key="6">
    <source>
        <dbReference type="ARBA" id="ARBA00023132"/>
    </source>
</evidence>
<keyword evidence="8" id="KW-0175">Coiled coil</keyword>
<keyword evidence="11" id="KW-1185">Reference proteome</keyword>
<evidence type="ECO:0000256" key="7">
    <source>
        <dbReference type="ARBA" id="ARBA00023242"/>
    </source>
</evidence>
<gene>
    <name evidence="10" type="ORF">BaRGS_00026784</name>
</gene>
<organism evidence="10 11">
    <name type="scientific">Batillaria attramentaria</name>
    <dbReference type="NCBI Taxonomy" id="370345"/>
    <lineage>
        <taxon>Eukaryota</taxon>
        <taxon>Metazoa</taxon>
        <taxon>Spiralia</taxon>
        <taxon>Lophotrochozoa</taxon>
        <taxon>Mollusca</taxon>
        <taxon>Gastropoda</taxon>
        <taxon>Caenogastropoda</taxon>
        <taxon>Sorbeoconcha</taxon>
        <taxon>Cerithioidea</taxon>
        <taxon>Batillariidae</taxon>
        <taxon>Batillaria</taxon>
    </lineage>
</organism>
<dbReference type="AlphaFoldDB" id="A0ABD0K568"/>
<evidence type="ECO:0000256" key="2">
    <source>
        <dbReference type="ARBA" id="ARBA00022448"/>
    </source>
</evidence>
<dbReference type="EMBL" id="JACVVK020000253">
    <property type="protein sequence ID" value="KAK7481981.1"/>
    <property type="molecule type" value="Genomic_DNA"/>
</dbReference>
<dbReference type="InterPro" id="IPR024882">
    <property type="entry name" value="NUP58/p45/49"/>
</dbReference>
<reference evidence="10 11" key="1">
    <citation type="journal article" date="2023" name="Sci. Data">
        <title>Genome assembly of the Korean intertidal mud-creeper Batillaria attramentaria.</title>
        <authorList>
            <person name="Patra A.K."/>
            <person name="Ho P.T."/>
            <person name="Jun S."/>
            <person name="Lee S.J."/>
            <person name="Kim Y."/>
            <person name="Won Y.J."/>
        </authorList>
    </citation>
    <scope>NUCLEOTIDE SEQUENCE [LARGE SCALE GENOMIC DNA]</scope>
    <source>
        <strain evidence="10">Wonlab-2016</strain>
    </source>
</reference>
<dbReference type="GO" id="GO:0015031">
    <property type="term" value="P:protein transport"/>
    <property type="evidence" value="ECO:0007669"/>
    <property type="project" value="UniProtKB-KW"/>
</dbReference>
<dbReference type="GO" id="GO:0005643">
    <property type="term" value="C:nuclear pore"/>
    <property type="evidence" value="ECO:0007669"/>
    <property type="project" value="UniProtKB-SubCell"/>
</dbReference>
<dbReference type="Proteomes" id="UP001519460">
    <property type="component" value="Unassembled WGS sequence"/>
</dbReference>
<evidence type="ECO:0000313" key="11">
    <source>
        <dbReference type="Proteomes" id="UP001519460"/>
    </source>
</evidence>
<evidence type="ECO:0000256" key="9">
    <source>
        <dbReference type="SAM" id="MobiDB-lite"/>
    </source>
</evidence>
<evidence type="ECO:0008006" key="12">
    <source>
        <dbReference type="Google" id="ProtNLM"/>
    </source>
</evidence>
<evidence type="ECO:0000256" key="1">
    <source>
        <dbReference type="ARBA" id="ARBA00004567"/>
    </source>
</evidence>
<protein>
    <recommendedName>
        <fullName evidence="12">Nucleoporin p58/p45</fullName>
    </recommendedName>
</protein>
<feature type="compositionally biased region" description="Polar residues" evidence="9">
    <location>
        <begin position="569"/>
        <end position="580"/>
    </location>
</feature>
<keyword evidence="2" id="KW-0813">Transport</keyword>
<dbReference type="Pfam" id="PF15967">
    <property type="entry name" value="Nucleoporin_FG2"/>
    <property type="match status" value="1"/>
</dbReference>
<keyword evidence="6" id="KW-0906">Nuclear pore complex</keyword>
<sequence>MAMFGGFGGSASGGGVGETGWGLDLERRASTAEIMSTLNAPATLSFAAQPAATTGTSGGLSFSLAPKTTASTLSFNLAKTTAPTLGIAAATTTSGSGFSLGGPTLGGATLGGATLGGASTATLGGVPLGATTTAAAPSTGFSFGLTPASGATSTTTAAGLSLGTSTAASIGGLPGFGSTTSTAAPTLGFGGGGLLGAASTTGGSIFSSVTTPATVTGLGGVDPKTCAAGAGVSGSTGSSADGKLLKENFIPDPLVVTVDELQKYVKDEKSVREDIVRMSSKPMMRVSEDIAALKQLLSVVSNGLQRNACTLDKLKTEMTQELKNAEMAQRTKDIPPGLQYENTAPTEYFEQVLDQFENRMIAYRQQIEMLENHLATLHQPLRHSPAELFELIRKLHETFIALAAQLQQVHEKIKNQKEQFLTYRRVFHGDTKDIFQRAALFSAPPAQRRPLDTSGPTPFPGITNPAAAAMASVMSRSQQHHGPPVAGLLGSGATSWLTAGGSGLGSTGLLSSGTSLLGQPVTQATSQGLASSSMFSLGSGLGAAGAANSNNSSLASTLGSLNNTANSAQTLSAATKQPFTLQKPPQGAKRGKR</sequence>
<keyword evidence="5" id="KW-0811">Translocation</keyword>
<evidence type="ECO:0000256" key="5">
    <source>
        <dbReference type="ARBA" id="ARBA00023010"/>
    </source>
</evidence>
<dbReference type="PANTHER" id="PTHR13437">
    <property type="entry name" value="NUCLEOPORIN P58/P45 NUCLEOPORIN-LIKE PROTEIN 1"/>
    <property type="match status" value="1"/>
</dbReference>
<evidence type="ECO:0000313" key="10">
    <source>
        <dbReference type="EMBL" id="KAK7481981.1"/>
    </source>
</evidence>
<evidence type="ECO:0000256" key="8">
    <source>
        <dbReference type="SAM" id="Coils"/>
    </source>
</evidence>
<comment type="caution">
    <text evidence="10">The sequence shown here is derived from an EMBL/GenBank/DDBJ whole genome shotgun (WGS) entry which is preliminary data.</text>
</comment>
<name>A0ABD0K568_9CAEN</name>
<feature type="region of interest" description="Disordered" evidence="9">
    <location>
        <begin position="569"/>
        <end position="593"/>
    </location>
</feature>
<proteinExistence type="predicted"/>
<accession>A0ABD0K568</accession>
<keyword evidence="7" id="KW-0539">Nucleus</keyword>
<keyword evidence="3" id="KW-0509">mRNA transport</keyword>
<comment type="subcellular location">
    <subcellularLocation>
        <location evidence="1">Nucleus</location>
        <location evidence="1">Nuclear pore complex</location>
    </subcellularLocation>
</comment>
<dbReference type="PANTHER" id="PTHR13437:SF2">
    <property type="entry name" value="NUCLEOPORIN P58_P45"/>
    <property type="match status" value="1"/>
</dbReference>